<dbReference type="EMBL" id="CP044833">
    <property type="protein sequence ID" value="QFP48775.1"/>
    <property type="molecule type" value="Genomic_DNA"/>
</dbReference>
<geneLocation type="plasmid" evidence="2">
    <name>unnamed</name>
</geneLocation>
<sequence length="204" mass="24199">MKKIGEIKLYKPGEVSQILEQKFNYKIHPQNVCRKATILNAYVTYNDMNYVSENIISHFTTDLKKKETKSDIKLIVQKKLEKIKKNIKIYEKKHKIPPTTAIKRIKTQNINTTTIIKAIIQLTEEIDNIKKQTQEDMKKTREQIQEEIQDKNEEIIKLKKQINKIEKQAQEEIQDKNEEIIKLKKQIQKILQQTQENVTLKEIS</sequence>
<evidence type="ECO:0000313" key="3">
    <source>
        <dbReference type="EMBL" id="WAZ72871.1"/>
    </source>
</evidence>
<evidence type="ECO:0000313" key="4">
    <source>
        <dbReference type="Proteomes" id="UP001164513"/>
    </source>
</evidence>
<dbReference type="EMBL" id="CP114733">
    <property type="protein sequence ID" value="WAZ72871.1"/>
    <property type="molecule type" value="Genomic_DNA"/>
</dbReference>
<keyword evidence="2" id="KW-0614">Plasmid</keyword>
<name>A0A5P8AVN1_9SPIR</name>
<geneLocation type="plasmid" evidence="3 4">
    <name>pZSt-lp29-2-2</name>
</geneLocation>
<evidence type="ECO:0000256" key="1">
    <source>
        <dbReference type="SAM" id="Coils"/>
    </source>
</evidence>
<protein>
    <submittedName>
        <fullName evidence="2">Uncharacterized protein</fullName>
    </submittedName>
</protein>
<reference evidence="3" key="2">
    <citation type="submission" date="2022-12" db="EMBL/GenBank/DDBJ databases">
        <title>B. miyamotoi WGS.</title>
        <authorList>
            <person name="Gabriele M."/>
            <person name="Kuleshov K.V."/>
            <person name="Hepner S."/>
            <person name="Hoornstra D."/>
            <person name="Hovius J.W."/>
            <person name="Platonov A.E."/>
            <person name="Fingerle V."/>
            <person name="Strube C."/>
        </authorList>
    </citation>
    <scope>NUCLEOTIDE SEQUENCE</scope>
    <source>
        <strain evidence="3">ZStruIII14-9</strain>
        <plasmid evidence="3">pZSt-lp29-2-2</plasmid>
    </source>
</reference>
<dbReference type="AlphaFoldDB" id="A0A5P8AVN1"/>
<reference evidence="2" key="1">
    <citation type="submission" date="2019-10" db="EMBL/GenBank/DDBJ databases">
        <title>Whole genome sequencing of Borrelia miyamotoi strains isolated in Europe.</title>
        <authorList>
            <person name="Sprong H."/>
            <person name="Azagi T."/>
            <person name="Kuleshov K.V."/>
            <person name="Platonov A.E."/>
            <person name="Hoornstra D."/>
            <person name="Hovius J.W."/>
        </authorList>
    </citation>
    <scope>NUCLEOTIDE SEQUENCE</scope>
    <source>
        <strain evidence="2">NL-IR-1</strain>
        <plasmid evidence="2">unnamed</plasmid>
    </source>
</reference>
<accession>A0A5P8AVN1</accession>
<keyword evidence="1" id="KW-0175">Coiled coil</keyword>
<evidence type="ECO:0000313" key="2">
    <source>
        <dbReference type="EMBL" id="QFP48775.1"/>
    </source>
</evidence>
<proteinExistence type="predicted"/>
<dbReference type="RefSeq" id="WP_152301310.1">
    <property type="nucleotide sequence ID" value="NZ_CP114733.1"/>
</dbReference>
<dbReference type="Proteomes" id="UP001164513">
    <property type="component" value="Plasmid pZSt-lp29-2-2"/>
</dbReference>
<feature type="coiled-coil region" evidence="1">
    <location>
        <begin position="130"/>
        <end position="197"/>
    </location>
</feature>
<gene>
    <name evidence="2" type="ORF">F9Y91_06110</name>
    <name evidence="3" type="ORF">O5404_07610</name>
</gene>
<organism evidence="2">
    <name type="scientific">Borrelia miyamotoi</name>
    <dbReference type="NCBI Taxonomy" id="47466"/>
    <lineage>
        <taxon>Bacteria</taxon>
        <taxon>Pseudomonadati</taxon>
        <taxon>Spirochaetota</taxon>
        <taxon>Spirochaetia</taxon>
        <taxon>Spirochaetales</taxon>
        <taxon>Borreliaceae</taxon>
        <taxon>Borrelia</taxon>
    </lineage>
</organism>